<sequence length="74" mass="8368">MSSARLTKKSISIAGHRTSIALEPEFWAVLEEKAVMENCPLVTLIAAVDRDRNGPLTSALRIHALNWLRERQQR</sequence>
<dbReference type="Gene3D" id="1.10.3990.20">
    <property type="entry name" value="protein bp1543"/>
    <property type="match status" value="1"/>
</dbReference>
<name>A0A0U2XNZ3_9BACT</name>
<dbReference type="Pfam" id="PF13467">
    <property type="entry name" value="RHH_4"/>
    <property type="match status" value="1"/>
</dbReference>
<dbReference type="AlphaFoldDB" id="A0A0U2XNZ3"/>
<dbReference type="EMBL" id="KT201084">
    <property type="protein sequence ID" value="ALS55988.1"/>
    <property type="molecule type" value="Genomic_DNA"/>
</dbReference>
<protein>
    <recommendedName>
        <fullName evidence="1">Ribbon-helix-helix domain-containing protein</fullName>
    </recommendedName>
</protein>
<proteinExistence type="predicted"/>
<evidence type="ECO:0000259" key="1">
    <source>
        <dbReference type="Pfam" id="PF13467"/>
    </source>
</evidence>
<reference evidence="2" key="1">
    <citation type="journal article" date="2016" name="ISME J.">
        <title>Functional metagenomic screen reveals new and diverse microbial rhodopsins.</title>
        <authorList>
            <person name="Pushkarev A."/>
            <person name="Beja O."/>
        </authorList>
    </citation>
    <scope>NUCLEOTIDE SEQUENCE</scope>
</reference>
<dbReference type="InterPro" id="IPR027373">
    <property type="entry name" value="RHH_dom"/>
</dbReference>
<organism evidence="2">
    <name type="scientific">uncultured bacterium EIL102C09</name>
    <dbReference type="NCBI Taxonomy" id="1768197"/>
    <lineage>
        <taxon>Bacteria</taxon>
        <taxon>environmental samples</taxon>
    </lineage>
</organism>
<feature type="domain" description="Ribbon-helix-helix" evidence="1">
    <location>
        <begin position="7"/>
        <end position="68"/>
    </location>
</feature>
<evidence type="ECO:0000313" key="2">
    <source>
        <dbReference type="EMBL" id="ALS55988.1"/>
    </source>
</evidence>
<dbReference type="InterPro" id="IPR038268">
    <property type="entry name" value="RHH_sf"/>
</dbReference>
<accession>A0A0U2XNZ3</accession>